<feature type="region of interest" description="Disordered" evidence="1">
    <location>
        <begin position="107"/>
        <end position="134"/>
    </location>
</feature>
<name>A0A0F9SE89_9ZZZZ</name>
<comment type="caution">
    <text evidence="2">The sequence shown here is derived from an EMBL/GenBank/DDBJ whole genome shotgun (WGS) entry which is preliminary data.</text>
</comment>
<protein>
    <submittedName>
        <fullName evidence="2">Uncharacterized protein</fullName>
    </submittedName>
</protein>
<evidence type="ECO:0000313" key="2">
    <source>
        <dbReference type="EMBL" id="KKN65319.1"/>
    </source>
</evidence>
<dbReference type="AlphaFoldDB" id="A0A0F9SE89"/>
<gene>
    <name evidence="2" type="ORF">LCGC14_0483020</name>
</gene>
<feature type="compositionally biased region" description="Basic and acidic residues" evidence="1">
    <location>
        <begin position="107"/>
        <end position="118"/>
    </location>
</feature>
<dbReference type="EMBL" id="LAZR01000528">
    <property type="protein sequence ID" value="KKN65319.1"/>
    <property type="molecule type" value="Genomic_DNA"/>
</dbReference>
<organism evidence="2">
    <name type="scientific">marine sediment metagenome</name>
    <dbReference type="NCBI Taxonomy" id="412755"/>
    <lineage>
        <taxon>unclassified sequences</taxon>
        <taxon>metagenomes</taxon>
        <taxon>ecological metagenomes</taxon>
    </lineage>
</organism>
<evidence type="ECO:0000256" key="1">
    <source>
        <dbReference type="SAM" id="MobiDB-lite"/>
    </source>
</evidence>
<accession>A0A0F9SE89</accession>
<proteinExistence type="predicted"/>
<reference evidence="2" key="1">
    <citation type="journal article" date="2015" name="Nature">
        <title>Complex archaea that bridge the gap between prokaryotes and eukaryotes.</title>
        <authorList>
            <person name="Spang A."/>
            <person name="Saw J.H."/>
            <person name="Jorgensen S.L."/>
            <person name="Zaremba-Niedzwiedzka K."/>
            <person name="Martijn J."/>
            <person name="Lind A.E."/>
            <person name="van Eijk R."/>
            <person name="Schleper C."/>
            <person name="Guy L."/>
            <person name="Ettema T.J."/>
        </authorList>
    </citation>
    <scope>NUCLEOTIDE SEQUENCE</scope>
</reference>
<sequence length="134" mass="15730">MQKVKVTKEHIDIHKYQGNSKLFLFSEIEGRNGQKKADKMSAKIQREYLDERINIKSLPEDDPDRYKDPDNKSMFWEEDEGETYLVSRGHTIELKWKDGKYRSRVARTSEFDPSKFKPEGSGPKTPTDKPSWGF</sequence>